<feature type="transmembrane region" description="Helical" evidence="2">
    <location>
        <begin position="91"/>
        <end position="111"/>
    </location>
</feature>
<evidence type="ECO:0000313" key="4">
    <source>
        <dbReference type="Proteomes" id="UP001595850"/>
    </source>
</evidence>
<feature type="transmembrane region" description="Helical" evidence="2">
    <location>
        <begin position="58"/>
        <end position="76"/>
    </location>
</feature>
<feature type="region of interest" description="Disordered" evidence="1">
    <location>
        <begin position="243"/>
        <end position="266"/>
    </location>
</feature>
<keyword evidence="4" id="KW-1185">Reference proteome</keyword>
<dbReference type="Pfam" id="PF06197">
    <property type="entry name" value="DUF998"/>
    <property type="match status" value="1"/>
</dbReference>
<evidence type="ECO:0000256" key="1">
    <source>
        <dbReference type="SAM" id="MobiDB-lite"/>
    </source>
</evidence>
<organism evidence="3 4">
    <name type="scientific">Planomonospora corallina</name>
    <dbReference type="NCBI Taxonomy" id="1806052"/>
    <lineage>
        <taxon>Bacteria</taxon>
        <taxon>Bacillati</taxon>
        <taxon>Actinomycetota</taxon>
        <taxon>Actinomycetes</taxon>
        <taxon>Streptosporangiales</taxon>
        <taxon>Streptosporangiaceae</taxon>
        <taxon>Planomonospora</taxon>
    </lineage>
</organism>
<keyword evidence="2" id="KW-1133">Transmembrane helix</keyword>
<proteinExistence type="predicted"/>
<keyword evidence="2" id="KW-0472">Membrane</keyword>
<dbReference type="InterPro" id="IPR009339">
    <property type="entry name" value="DUF998"/>
</dbReference>
<protein>
    <submittedName>
        <fullName evidence="3">DUF998 domain-containing protein</fullName>
    </submittedName>
</protein>
<dbReference type="EMBL" id="JBHSBM010000010">
    <property type="protein sequence ID" value="MFC4057611.1"/>
    <property type="molecule type" value="Genomic_DNA"/>
</dbReference>
<dbReference type="Proteomes" id="UP001595850">
    <property type="component" value="Unassembled WGS sequence"/>
</dbReference>
<feature type="compositionally biased region" description="Basic and acidic residues" evidence="1">
    <location>
        <begin position="1"/>
        <end position="32"/>
    </location>
</feature>
<dbReference type="RefSeq" id="WP_377285653.1">
    <property type="nucleotide sequence ID" value="NZ_JBHSBM010000010.1"/>
</dbReference>
<feature type="transmembrane region" description="Helical" evidence="2">
    <location>
        <begin position="224"/>
        <end position="242"/>
    </location>
</feature>
<name>A0ABV8I361_9ACTN</name>
<feature type="transmembrane region" description="Helical" evidence="2">
    <location>
        <begin position="183"/>
        <end position="204"/>
    </location>
</feature>
<gene>
    <name evidence="3" type="ORF">ACFOWE_04860</name>
</gene>
<feature type="transmembrane region" description="Helical" evidence="2">
    <location>
        <begin position="123"/>
        <end position="142"/>
    </location>
</feature>
<feature type="region of interest" description="Disordered" evidence="1">
    <location>
        <begin position="1"/>
        <end position="47"/>
    </location>
</feature>
<comment type="caution">
    <text evidence="3">The sequence shown here is derived from an EMBL/GenBank/DDBJ whole genome shotgun (WGS) entry which is preliminary data.</text>
</comment>
<reference evidence="4" key="1">
    <citation type="journal article" date="2019" name="Int. J. Syst. Evol. Microbiol.">
        <title>The Global Catalogue of Microorganisms (GCM) 10K type strain sequencing project: providing services to taxonomists for standard genome sequencing and annotation.</title>
        <authorList>
            <consortium name="The Broad Institute Genomics Platform"/>
            <consortium name="The Broad Institute Genome Sequencing Center for Infectious Disease"/>
            <person name="Wu L."/>
            <person name="Ma J."/>
        </authorList>
    </citation>
    <scope>NUCLEOTIDE SEQUENCE [LARGE SCALE GENOMIC DNA]</scope>
    <source>
        <strain evidence="4">TBRC 4489</strain>
    </source>
</reference>
<feature type="transmembrane region" description="Helical" evidence="2">
    <location>
        <begin position="157"/>
        <end position="176"/>
    </location>
</feature>
<accession>A0ABV8I361</accession>
<evidence type="ECO:0000256" key="2">
    <source>
        <dbReference type="SAM" id="Phobius"/>
    </source>
</evidence>
<evidence type="ECO:0000313" key="3">
    <source>
        <dbReference type="EMBL" id="MFC4057611.1"/>
    </source>
</evidence>
<keyword evidence="2" id="KW-0812">Transmembrane</keyword>
<sequence>MIRPEHEGHGETGETGESWKHEEPREHEEPRKSGGVRAPGSPEEAGEAVWRRLGRGGAVLSAAATACAHLAAGGAVDPLTGLVSEYALVDATAWALVGGTLALASGCLWTAYGLTRTDPVRSAAARVLLVAAALGLLLTAVFPTDPAPGVVSAAGEIHRWSAAVVFTALPGAGLLLGHRYGAASLRAVSGAAVALLVVFLSAHPGSPVADLIGGPGYYGLVERLLLLAEMALVFLAAGHAGGRPVPVGSSSRVPLTPVGKPQTIGQ</sequence>